<organism evidence="1 2">
    <name type="scientific">Nephila pilipes</name>
    <name type="common">Giant wood spider</name>
    <name type="synonym">Nephila maculata</name>
    <dbReference type="NCBI Taxonomy" id="299642"/>
    <lineage>
        <taxon>Eukaryota</taxon>
        <taxon>Metazoa</taxon>
        <taxon>Ecdysozoa</taxon>
        <taxon>Arthropoda</taxon>
        <taxon>Chelicerata</taxon>
        <taxon>Arachnida</taxon>
        <taxon>Araneae</taxon>
        <taxon>Araneomorphae</taxon>
        <taxon>Entelegynae</taxon>
        <taxon>Araneoidea</taxon>
        <taxon>Nephilidae</taxon>
        <taxon>Nephila</taxon>
    </lineage>
</organism>
<dbReference type="EMBL" id="BMAW01118423">
    <property type="protein sequence ID" value="GFT79671.1"/>
    <property type="molecule type" value="Genomic_DNA"/>
</dbReference>
<reference evidence="1" key="1">
    <citation type="submission" date="2020-08" db="EMBL/GenBank/DDBJ databases">
        <title>Multicomponent nature underlies the extraordinary mechanical properties of spider dragline silk.</title>
        <authorList>
            <person name="Kono N."/>
            <person name="Nakamura H."/>
            <person name="Mori M."/>
            <person name="Yoshida Y."/>
            <person name="Ohtoshi R."/>
            <person name="Malay A.D."/>
            <person name="Moran D.A.P."/>
            <person name="Tomita M."/>
            <person name="Numata K."/>
            <person name="Arakawa K."/>
        </authorList>
    </citation>
    <scope>NUCLEOTIDE SEQUENCE</scope>
</reference>
<comment type="caution">
    <text evidence="1">The sequence shown here is derived from an EMBL/GenBank/DDBJ whole genome shotgun (WGS) entry which is preliminary data.</text>
</comment>
<dbReference type="Proteomes" id="UP000887013">
    <property type="component" value="Unassembled WGS sequence"/>
</dbReference>
<accession>A0A8X6U4J5</accession>
<evidence type="ECO:0000313" key="1">
    <source>
        <dbReference type="EMBL" id="GFT79671.1"/>
    </source>
</evidence>
<proteinExistence type="predicted"/>
<evidence type="ECO:0000313" key="2">
    <source>
        <dbReference type="Proteomes" id="UP000887013"/>
    </source>
</evidence>
<gene>
    <name evidence="1" type="ORF">NPIL_625541</name>
</gene>
<dbReference type="AlphaFoldDB" id="A0A8X6U4J5"/>
<name>A0A8X6U4J5_NEPPI</name>
<keyword evidence="2" id="KW-1185">Reference proteome</keyword>
<protein>
    <submittedName>
        <fullName evidence="1">Uncharacterized protein</fullName>
    </submittedName>
</protein>
<sequence length="79" mass="8616">MIIVRISKDVQNFAHKHINYATWIAKHCQKILDISRGSCSGGKCPYTGTRISVHTASNASSYNCLCWSGPPGDVQGSTF</sequence>